<dbReference type="Gene3D" id="2.60.120.590">
    <property type="entry name" value="Alpha-ketoglutarate-dependent dioxygenase AlkB-like"/>
    <property type="match status" value="1"/>
</dbReference>
<sequence>MFCNRLTCFSRKQWLSPRALSPRISSRRQSTRTAALPQDFEFHPDFFAADEQRTLLKAALRKLDSMESGRFRRMRKEFLRKSPPSSNSAEDPVQALFLPDESYDFQEGHFDGVINRYREMHVTSWPEDIPELPPLLERLRQIHPDQDTQTHILHLASDGEILPHVDNIEASGTWILGVSLGDERVLRLEDPSAPEERYEISLPSGSVYLQRDTVRYNYQHSILKKIGGRQRLSIMIRDRRAA</sequence>
<dbReference type="SUPFAM" id="SSF51197">
    <property type="entry name" value="Clavaminate synthase-like"/>
    <property type="match status" value="1"/>
</dbReference>
<dbReference type="AlphaFoldDB" id="A0A1Y2J5J6"/>
<evidence type="ECO:0000313" key="3">
    <source>
        <dbReference type="Proteomes" id="UP000193067"/>
    </source>
</evidence>
<dbReference type="InterPro" id="IPR037151">
    <property type="entry name" value="AlkB-like_sf"/>
</dbReference>
<name>A0A1Y2J5J6_TRAC3</name>
<dbReference type="STRING" id="1353009.A0A1Y2J5J6"/>
<protein>
    <recommendedName>
        <fullName evidence="1">Alpha-ketoglutarate-dependent dioxygenase AlkB-like domain-containing protein</fullName>
    </recommendedName>
</protein>
<accession>A0A1Y2J5J6</accession>
<gene>
    <name evidence="2" type="ORF">PYCCODRAFT_1380442</name>
</gene>
<dbReference type="GO" id="GO:0005759">
    <property type="term" value="C:mitochondrial matrix"/>
    <property type="evidence" value="ECO:0007669"/>
    <property type="project" value="TreeGrafter"/>
</dbReference>
<dbReference type="PANTHER" id="PTHR21052:SF0">
    <property type="entry name" value="ALPHA-KETOGLUTARATE-DEPENDENT DIOXYGENASE ALKB HOMOLOG 7, MITOCHONDRIAL"/>
    <property type="match status" value="1"/>
</dbReference>
<dbReference type="PANTHER" id="PTHR21052">
    <property type="entry name" value="SPERMATOGENESIS ASSOCIATED 11-RELATED"/>
    <property type="match status" value="1"/>
</dbReference>
<dbReference type="Pfam" id="PF13532">
    <property type="entry name" value="2OG-FeII_Oxy_2"/>
    <property type="match status" value="1"/>
</dbReference>
<dbReference type="GO" id="GO:0006631">
    <property type="term" value="P:fatty acid metabolic process"/>
    <property type="evidence" value="ECO:0007669"/>
    <property type="project" value="TreeGrafter"/>
</dbReference>
<dbReference type="Proteomes" id="UP000193067">
    <property type="component" value="Unassembled WGS sequence"/>
</dbReference>
<reference evidence="2 3" key="1">
    <citation type="journal article" date="2015" name="Biotechnol. Biofuels">
        <title>Enhanced degradation of softwood versus hardwood by the white-rot fungus Pycnoporus coccineus.</title>
        <authorList>
            <person name="Couturier M."/>
            <person name="Navarro D."/>
            <person name="Chevret D."/>
            <person name="Henrissat B."/>
            <person name="Piumi F."/>
            <person name="Ruiz-Duenas F.J."/>
            <person name="Martinez A.T."/>
            <person name="Grigoriev I.V."/>
            <person name="Riley R."/>
            <person name="Lipzen A."/>
            <person name="Berrin J.G."/>
            <person name="Master E.R."/>
            <person name="Rosso M.N."/>
        </authorList>
    </citation>
    <scope>NUCLEOTIDE SEQUENCE [LARGE SCALE GENOMIC DNA]</scope>
    <source>
        <strain evidence="2 3">BRFM310</strain>
    </source>
</reference>
<organism evidence="2 3">
    <name type="scientific">Trametes coccinea (strain BRFM310)</name>
    <name type="common">Pycnoporus coccineus</name>
    <dbReference type="NCBI Taxonomy" id="1353009"/>
    <lineage>
        <taxon>Eukaryota</taxon>
        <taxon>Fungi</taxon>
        <taxon>Dikarya</taxon>
        <taxon>Basidiomycota</taxon>
        <taxon>Agaricomycotina</taxon>
        <taxon>Agaricomycetes</taxon>
        <taxon>Polyporales</taxon>
        <taxon>Polyporaceae</taxon>
        <taxon>Trametes</taxon>
    </lineage>
</organism>
<evidence type="ECO:0000313" key="2">
    <source>
        <dbReference type="EMBL" id="OSD08678.1"/>
    </source>
</evidence>
<evidence type="ECO:0000259" key="1">
    <source>
        <dbReference type="Pfam" id="PF13532"/>
    </source>
</evidence>
<dbReference type="InterPro" id="IPR032870">
    <property type="entry name" value="ALKBH7-like"/>
</dbReference>
<dbReference type="SMR" id="A0A1Y2J5J6"/>
<dbReference type="InterPro" id="IPR027450">
    <property type="entry name" value="AlkB-like"/>
</dbReference>
<proteinExistence type="predicted"/>
<dbReference type="GO" id="GO:0006974">
    <property type="term" value="P:DNA damage response"/>
    <property type="evidence" value="ECO:0007669"/>
    <property type="project" value="InterPro"/>
</dbReference>
<dbReference type="EMBL" id="KZ084086">
    <property type="protein sequence ID" value="OSD08678.1"/>
    <property type="molecule type" value="Genomic_DNA"/>
</dbReference>
<keyword evidence="3" id="KW-1185">Reference proteome</keyword>
<dbReference type="GO" id="GO:0016706">
    <property type="term" value="F:2-oxoglutarate-dependent dioxygenase activity"/>
    <property type="evidence" value="ECO:0007669"/>
    <property type="project" value="TreeGrafter"/>
</dbReference>
<dbReference type="OrthoDB" id="28127at2759"/>
<feature type="domain" description="Alpha-ketoglutarate-dependent dioxygenase AlkB-like" evidence="1">
    <location>
        <begin position="43"/>
        <end position="228"/>
    </location>
</feature>